<accession>A0A8J4RKI9</accession>
<evidence type="ECO:0000256" key="7">
    <source>
        <dbReference type="ARBA" id="ARBA00022777"/>
    </source>
</evidence>
<feature type="binding site" evidence="12">
    <location>
        <position position="1284"/>
    </location>
    <ligand>
        <name>ATP</name>
        <dbReference type="ChEBI" id="CHEBI:30616"/>
    </ligand>
</feature>
<dbReference type="SMART" id="SM00220">
    <property type="entry name" value="S_TKc"/>
    <property type="match status" value="2"/>
</dbReference>
<feature type="domain" description="Protein kinase" evidence="15">
    <location>
        <begin position="494"/>
        <end position="766"/>
    </location>
</feature>
<dbReference type="Gene3D" id="3.30.200.20">
    <property type="entry name" value="Phosphorylase Kinase, domain 1"/>
    <property type="match status" value="2"/>
</dbReference>
<evidence type="ECO:0000256" key="11">
    <source>
        <dbReference type="ARBA" id="ARBA00023180"/>
    </source>
</evidence>
<evidence type="ECO:0000256" key="12">
    <source>
        <dbReference type="PROSITE-ProRule" id="PRU10141"/>
    </source>
</evidence>
<dbReference type="InterPro" id="IPR024788">
    <property type="entry name" value="Malectin-like_Carb-bd_dom"/>
</dbReference>
<dbReference type="GO" id="GO:0004714">
    <property type="term" value="F:transmembrane receptor protein tyrosine kinase activity"/>
    <property type="evidence" value="ECO:0007669"/>
    <property type="project" value="InterPro"/>
</dbReference>
<keyword evidence="11" id="KW-0325">Glycoprotein</keyword>
<dbReference type="Proteomes" id="UP000737018">
    <property type="component" value="Unassembled WGS sequence"/>
</dbReference>
<dbReference type="InterPro" id="IPR001245">
    <property type="entry name" value="Ser-Thr/Tyr_kinase_cat_dom"/>
</dbReference>
<dbReference type="GO" id="GO:0005524">
    <property type="term" value="F:ATP binding"/>
    <property type="evidence" value="ECO:0007669"/>
    <property type="project" value="UniProtKB-UniRule"/>
</dbReference>
<evidence type="ECO:0000313" key="17">
    <source>
        <dbReference type="Proteomes" id="UP000737018"/>
    </source>
</evidence>
<dbReference type="InterPro" id="IPR008271">
    <property type="entry name" value="Ser/Thr_kinase_AS"/>
</dbReference>
<comment type="subcellular location">
    <subcellularLocation>
        <location evidence="1">Membrane</location>
        <topology evidence="1">Single-pass type I membrane protein</topology>
    </subcellularLocation>
</comment>
<evidence type="ECO:0000256" key="1">
    <source>
        <dbReference type="ARBA" id="ARBA00004479"/>
    </source>
</evidence>
<dbReference type="PROSITE" id="PS00108">
    <property type="entry name" value="PROTEIN_KINASE_ST"/>
    <property type="match status" value="2"/>
</dbReference>
<evidence type="ECO:0000256" key="6">
    <source>
        <dbReference type="ARBA" id="ARBA00022741"/>
    </source>
</evidence>
<keyword evidence="3" id="KW-0808">Transferase</keyword>
<dbReference type="PROSITE" id="PS50011">
    <property type="entry name" value="PROTEIN_KINASE_DOM"/>
    <property type="match status" value="2"/>
</dbReference>
<feature type="chain" id="PRO_5035180089" description="Protein kinase domain-containing protein" evidence="14">
    <location>
        <begin position="30"/>
        <end position="1597"/>
    </location>
</feature>
<evidence type="ECO:0000313" key="16">
    <source>
        <dbReference type="EMBL" id="KAF3971220.1"/>
    </source>
</evidence>
<dbReference type="FunFam" id="3.30.200.20:FF:000039">
    <property type="entry name" value="receptor-like protein kinase FERONIA"/>
    <property type="match status" value="2"/>
</dbReference>
<dbReference type="PROSITE" id="PS00107">
    <property type="entry name" value="PROTEIN_KINASE_ATP"/>
    <property type="match status" value="2"/>
</dbReference>
<evidence type="ECO:0000256" key="9">
    <source>
        <dbReference type="ARBA" id="ARBA00022989"/>
    </source>
</evidence>
<dbReference type="Pfam" id="PF07714">
    <property type="entry name" value="PK_Tyr_Ser-Thr"/>
    <property type="match status" value="2"/>
</dbReference>
<evidence type="ECO:0000256" key="4">
    <source>
        <dbReference type="ARBA" id="ARBA00022692"/>
    </source>
</evidence>
<evidence type="ECO:0000256" key="2">
    <source>
        <dbReference type="ARBA" id="ARBA00022527"/>
    </source>
</evidence>
<comment type="caution">
    <text evidence="16">The sequence shown here is derived from an EMBL/GenBank/DDBJ whole genome shotgun (WGS) entry which is preliminary data.</text>
</comment>
<protein>
    <recommendedName>
        <fullName evidence="15">Protein kinase domain-containing protein</fullName>
    </recommendedName>
</protein>
<keyword evidence="5 14" id="KW-0732">Signal</keyword>
<gene>
    <name evidence="16" type="ORF">CMV_005158</name>
</gene>
<dbReference type="PANTHER" id="PTHR27003:SF398">
    <property type="entry name" value="PROTEIN KINASE DOMAIN-CONTAINING PROTEIN"/>
    <property type="match status" value="1"/>
</dbReference>
<evidence type="ECO:0000259" key="15">
    <source>
        <dbReference type="PROSITE" id="PS50011"/>
    </source>
</evidence>
<dbReference type="CDD" id="cd14066">
    <property type="entry name" value="STKc_IRAK"/>
    <property type="match status" value="2"/>
</dbReference>
<keyword evidence="6 12" id="KW-0547">Nucleotide-binding</keyword>
<evidence type="ECO:0000256" key="10">
    <source>
        <dbReference type="ARBA" id="ARBA00023136"/>
    </source>
</evidence>
<dbReference type="FunFam" id="2.60.120.430:FF:000005">
    <property type="entry name" value="Putative receptor-like protein kinase"/>
    <property type="match status" value="1"/>
</dbReference>
<dbReference type="EMBL" id="JRKL02000456">
    <property type="protein sequence ID" value="KAF3971220.1"/>
    <property type="molecule type" value="Genomic_DNA"/>
</dbReference>
<feature type="signal peptide" evidence="14">
    <location>
        <begin position="1"/>
        <end position="29"/>
    </location>
</feature>
<dbReference type="InterPro" id="IPR045272">
    <property type="entry name" value="ANXUR1/2-like"/>
</dbReference>
<feature type="binding site" evidence="12">
    <location>
        <position position="522"/>
    </location>
    <ligand>
        <name>ATP</name>
        <dbReference type="ChEBI" id="CHEBI:30616"/>
    </ligand>
</feature>
<proteinExistence type="predicted"/>
<organism evidence="16 17">
    <name type="scientific">Castanea mollissima</name>
    <name type="common">Chinese chestnut</name>
    <dbReference type="NCBI Taxonomy" id="60419"/>
    <lineage>
        <taxon>Eukaryota</taxon>
        <taxon>Viridiplantae</taxon>
        <taxon>Streptophyta</taxon>
        <taxon>Embryophyta</taxon>
        <taxon>Tracheophyta</taxon>
        <taxon>Spermatophyta</taxon>
        <taxon>Magnoliopsida</taxon>
        <taxon>eudicotyledons</taxon>
        <taxon>Gunneridae</taxon>
        <taxon>Pentapetalae</taxon>
        <taxon>rosids</taxon>
        <taxon>fabids</taxon>
        <taxon>Fagales</taxon>
        <taxon>Fagaceae</taxon>
        <taxon>Castanea</taxon>
    </lineage>
</organism>
<dbReference type="SUPFAM" id="SSF56112">
    <property type="entry name" value="Protein kinase-like (PK-like)"/>
    <property type="match status" value="2"/>
</dbReference>
<dbReference type="GO" id="GO:0009506">
    <property type="term" value="C:plasmodesma"/>
    <property type="evidence" value="ECO:0007669"/>
    <property type="project" value="TreeGrafter"/>
</dbReference>
<dbReference type="Pfam" id="PF12819">
    <property type="entry name" value="Malectin_like"/>
    <property type="match status" value="2"/>
</dbReference>
<keyword evidence="7" id="KW-0418">Kinase</keyword>
<keyword evidence="17" id="KW-1185">Reference proteome</keyword>
<feature type="transmembrane region" description="Helical" evidence="13">
    <location>
        <begin position="417"/>
        <end position="442"/>
    </location>
</feature>
<dbReference type="FunFam" id="2.60.120.430:FF:000013">
    <property type="entry name" value="Putative receptor-like protein kinase"/>
    <property type="match status" value="1"/>
</dbReference>
<dbReference type="GO" id="GO:0004674">
    <property type="term" value="F:protein serine/threonine kinase activity"/>
    <property type="evidence" value="ECO:0007669"/>
    <property type="project" value="UniProtKB-KW"/>
</dbReference>
<keyword evidence="2" id="KW-0723">Serine/threonine-protein kinase</keyword>
<evidence type="ECO:0000256" key="8">
    <source>
        <dbReference type="ARBA" id="ARBA00022840"/>
    </source>
</evidence>
<evidence type="ECO:0000256" key="14">
    <source>
        <dbReference type="SAM" id="SignalP"/>
    </source>
</evidence>
<dbReference type="InterPro" id="IPR000719">
    <property type="entry name" value="Prot_kinase_dom"/>
</dbReference>
<dbReference type="Gene3D" id="2.60.120.430">
    <property type="entry name" value="Galactose-binding lectin"/>
    <property type="match status" value="4"/>
</dbReference>
<dbReference type="FunFam" id="1.10.510.10:FF:000252">
    <property type="entry name" value="Receptor-like protein kinase FERONIA"/>
    <property type="match status" value="2"/>
</dbReference>
<feature type="domain" description="Protein kinase" evidence="15">
    <location>
        <begin position="1256"/>
        <end position="1528"/>
    </location>
</feature>
<keyword evidence="4 13" id="KW-0812">Transmembrane</keyword>
<sequence>MEKLQFHKIHLPPFAAFLFLLQFLSVAYSLTDNNFFINCGSATNANTDIRNFVGDLNSSDPISSSFSFTGHSSPVANGNQSSGTSSTLYQTARIFRTNSSYEFDIPNNDIYFVRLHFSAFSTPTYLSAALFDVWTSGSSLLLNFTGKNSSNSPIIKEFFLPISPGKFNVYFLPRGSSFAFINAIEVFPANDSYIPDEANQISSAGSKNTYRGLRSWTLQTIYRINVGGPKITPENDTLWRNWDPDDGSYENSGSATSVSPTSYSSMPNYGGNVNESISASTAPTLVYQTAKVAEPMNTSGNFNLTWSFRVDKSVSHLVRVHFCDIISESANTLNFSLHIYNNFSMLINPYEYGYQLAVPFYIDFVVYSDDSGHLNIGIGPWADTILNRAFLNGLEIMKILGNSGITLSLQEHEKKNVFIIVGSILGGLGLICILVAVFFLVFRRRKPKSIETSDWSPLTGGGSSHSRMTEGTIPNMNLGLKIPFSEIQLATKNFDTKLRIGKGGFGIVYKGTLKNGTKIAVKRSDPGSGQGLPEFQTEIMVLSKIRHRHLVSLIGYCDERSEMILVYEFMANGTLRDHLYASDKPPLSWKQRLEICIGAARGLHYLHKGSAGGIIHRDVKPTNILLDKNNVAKVADFGLSKSGPLDDTHVSTTVKGTIGYLDPEYFKSQQLTEKSDVYSFGVVLLEVLCARPAIDSTLPREQANLAEWAMLCKNKGLLEDIIDPSLKDQIDPNSLRKFIETTEKCLQECGTDRPTMGDILWDLEYALQLQQTVMPREPHEDSTVGGSAALAMPNVWRFPSISMSIERDDMPAIMDDGSYTRDSEVFSQLKADELDWRVRLAQLLQEAVLQDNFFINCGSATNANTDIRNFVGDLNSIDSISSSFSFTGHSSPVANSNQSSGTSSTLYQTARIFGSNSSYEFHIPNNGTYFVRLHFSAFSTPTDLSAALFDVWTSGSSLLLNFTGKNTTNSPIIKEFFLPISPGKFNVYFLPRGSSFAFINAIEVFPANDSYIPDEANQISSAGSKNTYRGLRSWTLQTIYRINVGGPIITPESDRLWRNWFPDDGYFDNSGSATSVLPLSGKPNYGGNVRESISEYTAPTLVYQTAKAAKQMNTSGNFNLIWSFNVDKSARHLVRVHFCDIISISPNTLNFSLRIYNNFSMLISPYEPFGRYHGTQCLSEWAGNNEDSGEFRHYIELGRAREKKICKKLKPIETSEWSPLPGGRSSHSRMTEGTIPNVNLKLKIPFAEIQFATKSFETKLLIGKGGFGNVYRGTLRNGTEVAVKRSEPGSGQGLPEFQTEIMVLSKIRHRHLVSLIGYCDERSEMILVYEFMANGTLRDHLYASDKPPLSWKQRLEICIGAAEGLHYLHKGSAGGIVHRDVKPTNILLDKNNVAKVADFGLSKSGPLDDTHVSTTVKGTIGYLDPEYFKSQQLTEKSDVYSFGVVLLEVLCARPAIDSTLPREQANLAEWAMLCKNKGLLEDIIDPILKDQIDPNSLRKFIETTEKCLQECGTDRPTMGDILWDLEYALQLQQTAMPREPHEDSTVGGSAALAMPNVWRFPSISMSIERDDMPAIMDDGSYTRDSEVFSQLKADGSR</sequence>
<name>A0A8J4RKI9_9ROSI</name>
<dbReference type="PANTHER" id="PTHR27003">
    <property type="entry name" value="OS07G0166700 PROTEIN"/>
    <property type="match status" value="1"/>
</dbReference>
<keyword evidence="8 12" id="KW-0067">ATP-binding</keyword>
<keyword evidence="10 13" id="KW-0472">Membrane</keyword>
<dbReference type="InterPro" id="IPR011009">
    <property type="entry name" value="Kinase-like_dom_sf"/>
</dbReference>
<evidence type="ECO:0000256" key="3">
    <source>
        <dbReference type="ARBA" id="ARBA00022679"/>
    </source>
</evidence>
<dbReference type="GO" id="GO:0005886">
    <property type="term" value="C:plasma membrane"/>
    <property type="evidence" value="ECO:0007669"/>
    <property type="project" value="TreeGrafter"/>
</dbReference>
<reference evidence="16" key="1">
    <citation type="submission" date="2020-03" db="EMBL/GenBank/DDBJ databases">
        <title>Castanea mollissima Vanexum genome sequencing.</title>
        <authorList>
            <person name="Staton M."/>
        </authorList>
    </citation>
    <scope>NUCLEOTIDE SEQUENCE</scope>
    <source>
        <tissue evidence="16">Leaf</tissue>
    </source>
</reference>
<dbReference type="InterPro" id="IPR017441">
    <property type="entry name" value="Protein_kinase_ATP_BS"/>
</dbReference>
<dbReference type="OrthoDB" id="1928639at2759"/>
<keyword evidence="9 13" id="KW-1133">Transmembrane helix</keyword>
<dbReference type="Gene3D" id="1.10.510.10">
    <property type="entry name" value="Transferase(Phosphotransferase) domain 1"/>
    <property type="match status" value="2"/>
</dbReference>
<evidence type="ECO:0000256" key="13">
    <source>
        <dbReference type="SAM" id="Phobius"/>
    </source>
</evidence>
<evidence type="ECO:0000256" key="5">
    <source>
        <dbReference type="ARBA" id="ARBA00022729"/>
    </source>
</evidence>